<evidence type="ECO:0000313" key="10">
    <source>
        <dbReference type="Proteomes" id="UP000749559"/>
    </source>
</evidence>
<keyword evidence="3" id="KW-0677">Repeat</keyword>
<dbReference type="InterPro" id="IPR013087">
    <property type="entry name" value="Znf_C2H2_type"/>
</dbReference>
<gene>
    <name evidence="9" type="ORF">OFUS_LOCUS5269</name>
</gene>
<dbReference type="Proteomes" id="UP000749559">
    <property type="component" value="Unassembled WGS sequence"/>
</dbReference>
<evidence type="ECO:0000256" key="4">
    <source>
        <dbReference type="ARBA" id="ARBA00022771"/>
    </source>
</evidence>
<keyword evidence="6" id="KW-0805">Transcription regulation</keyword>
<accession>A0A8J1TJV5</accession>
<dbReference type="InterPro" id="IPR036236">
    <property type="entry name" value="Znf_C2H2_sf"/>
</dbReference>
<keyword evidence="4" id="KW-0863">Zinc-finger</keyword>
<evidence type="ECO:0000256" key="1">
    <source>
        <dbReference type="ARBA" id="ARBA00004123"/>
    </source>
</evidence>
<dbReference type="Gene3D" id="3.30.160.60">
    <property type="entry name" value="Classic Zinc Finger"/>
    <property type="match status" value="2"/>
</dbReference>
<dbReference type="SMART" id="SM00355">
    <property type="entry name" value="ZnF_C2H2"/>
    <property type="match status" value="2"/>
</dbReference>
<keyword evidence="10" id="KW-1185">Reference proteome</keyword>
<dbReference type="PANTHER" id="PTHR14196">
    <property type="entry name" value="ODD-SKIPPED - RELATED"/>
    <property type="match status" value="1"/>
</dbReference>
<dbReference type="GO" id="GO:0005634">
    <property type="term" value="C:nucleus"/>
    <property type="evidence" value="ECO:0007669"/>
    <property type="project" value="UniProtKB-SubCell"/>
</dbReference>
<reference evidence="9" key="1">
    <citation type="submission" date="2022-03" db="EMBL/GenBank/DDBJ databases">
        <authorList>
            <person name="Martin C."/>
        </authorList>
    </citation>
    <scope>NUCLEOTIDE SEQUENCE</scope>
</reference>
<keyword evidence="7" id="KW-0804">Transcription</keyword>
<dbReference type="PROSITE" id="PS00028">
    <property type="entry name" value="ZINC_FINGER_C2H2_1"/>
    <property type="match status" value="1"/>
</dbReference>
<dbReference type="FunFam" id="3.30.160.60:FF:000446">
    <property type="entry name" value="Zinc finger protein"/>
    <property type="match status" value="1"/>
</dbReference>
<evidence type="ECO:0000256" key="5">
    <source>
        <dbReference type="ARBA" id="ARBA00022833"/>
    </source>
</evidence>
<dbReference type="FunFam" id="3.30.160.60:FF:001289">
    <property type="entry name" value="Zinc finger protein 574"/>
    <property type="match status" value="1"/>
</dbReference>
<name>A0A8J1TJV5_OWEFU</name>
<dbReference type="PROSITE" id="PS50157">
    <property type="entry name" value="ZINC_FINGER_C2H2_2"/>
    <property type="match status" value="2"/>
</dbReference>
<evidence type="ECO:0000256" key="2">
    <source>
        <dbReference type="ARBA" id="ARBA00022723"/>
    </source>
</evidence>
<evidence type="ECO:0000256" key="3">
    <source>
        <dbReference type="ARBA" id="ARBA00022737"/>
    </source>
</evidence>
<organism evidence="9 10">
    <name type="scientific">Owenia fusiformis</name>
    <name type="common">Polychaete worm</name>
    <dbReference type="NCBI Taxonomy" id="6347"/>
    <lineage>
        <taxon>Eukaryota</taxon>
        <taxon>Metazoa</taxon>
        <taxon>Spiralia</taxon>
        <taxon>Lophotrochozoa</taxon>
        <taxon>Annelida</taxon>
        <taxon>Polychaeta</taxon>
        <taxon>Sedentaria</taxon>
        <taxon>Canalipalpata</taxon>
        <taxon>Sabellida</taxon>
        <taxon>Oweniida</taxon>
        <taxon>Oweniidae</taxon>
        <taxon>Owenia</taxon>
    </lineage>
</organism>
<dbReference type="Pfam" id="PF00096">
    <property type="entry name" value="zf-C2H2"/>
    <property type="match status" value="2"/>
</dbReference>
<keyword evidence="8" id="KW-0539">Nucleus</keyword>
<sequence>LDHLVVMVSYTPCLYHRVPFTNISMKYKINLVLYFSVLYGFGYGTFTLESKTPSDFICKICNKQSSNKSNYTYHMRTHTGEKPFECEICKKRYRQAAHLRGHLLKHARPNDN</sequence>
<evidence type="ECO:0000313" key="9">
    <source>
        <dbReference type="EMBL" id="CAH1778338.1"/>
    </source>
</evidence>
<dbReference type="PANTHER" id="PTHR14196:SF0">
    <property type="entry name" value="PROTEIN BOWEL"/>
    <property type="match status" value="1"/>
</dbReference>
<evidence type="ECO:0000256" key="7">
    <source>
        <dbReference type="ARBA" id="ARBA00023163"/>
    </source>
</evidence>
<evidence type="ECO:0000256" key="8">
    <source>
        <dbReference type="ARBA" id="ARBA00023242"/>
    </source>
</evidence>
<dbReference type="GO" id="GO:0008270">
    <property type="term" value="F:zinc ion binding"/>
    <property type="evidence" value="ECO:0007669"/>
    <property type="project" value="UniProtKB-KW"/>
</dbReference>
<dbReference type="InterPro" id="IPR050717">
    <property type="entry name" value="C2H2-ZF_Transcription_Reg"/>
</dbReference>
<dbReference type="EMBL" id="CAIIXF020000002">
    <property type="protein sequence ID" value="CAH1778338.1"/>
    <property type="molecule type" value="Genomic_DNA"/>
</dbReference>
<evidence type="ECO:0000256" key="6">
    <source>
        <dbReference type="ARBA" id="ARBA00023015"/>
    </source>
</evidence>
<dbReference type="OrthoDB" id="40579at2759"/>
<dbReference type="AlphaFoldDB" id="A0A8J1TJV5"/>
<comment type="caution">
    <text evidence="9">The sequence shown here is derived from an EMBL/GenBank/DDBJ whole genome shotgun (WGS) entry which is preliminary data.</text>
</comment>
<keyword evidence="2" id="KW-0479">Metal-binding</keyword>
<dbReference type="SUPFAM" id="SSF57667">
    <property type="entry name" value="beta-beta-alpha zinc fingers"/>
    <property type="match status" value="1"/>
</dbReference>
<comment type="subcellular location">
    <subcellularLocation>
        <location evidence="1">Nucleus</location>
    </subcellularLocation>
</comment>
<dbReference type="GO" id="GO:0000977">
    <property type="term" value="F:RNA polymerase II transcription regulatory region sequence-specific DNA binding"/>
    <property type="evidence" value="ECO:0007669"/>
    <property type="project" value="TreeGrafter"/>
</dbReference>
<protein>
    <submittedName>
        <fullName evidence="9">Uncharacterized protein</fullName>
    </submittedName>
</protein>
<keyword evidence="5" id="KW-0862">Zinc</keyword>
<feature type="non-terminal residue" evidence="9">
    <location>
        <position position="1"/>
    </location>
</feature>
<dbReference type="GO" id="GO:0000981">
    <property type="term" value="F:DNA-binding transcription factor activity, RNA polymerase II-specific"/>
    <property type="evidence" value="ECO:0007669"/>
    <property type="project" value="TreeGrafter"/>
</dbReference>
<proteinExistence type="predicted"/>